<evidence type="ECO:0000313" key="7">
    <source>
        <dbReference type="EMBL" id="KAJ6790734.1"/>
    </source>
</evidence>
<dbReference type="GO" id="GO:0005829">
    <property type="term" value="C:cytosol"/>
    <property type="evidence" value="ECO:0007669"/>
    <property type="project" value="TreeGrafter"/>
</dbReference>
<dbReference type="Proteomes" id="UP001140949">
    <property type="component" value="Unassembled WGS sequence"/>
</dbReference>
<dbReference type="PANTHER" id="PTHR16082">
    <property type="entry name" value="AP-5 COMPLEX SUBUNIT MU-1"/>
    <property type="match status" value="1"/>
</dbReference>
<evidence type="ECO:0000313" key="8">
    <source>
        <dbReference type="Proteomes" id="UP001140949"/>
    </source>
</evidence>
<dbReference type="CDD" id="cd09256">
    <property type="entry name" value="AP_MuD_MHD"/>
    <property type="match status" value="1"/>
</dbReference>
<dbReference type="GO" id="GO:0015031">
    <property type="term" value="P:protein transport"/>
    <property type="evidence" value="ECO:0007669"/>
    <property type="project" value="UniProtKB-KW"/>
</dbReference>
<evidence type="ECO:0000256" key="5">
    <source>
        <dbReference type="ARBA" id="ARBA00029433"/>
    </source>
</evidence>
<keyword evidence="4" id="KW-0472">Membrane</keyword>
<dbReference type="GO" id="GO:0030119">
    <property type="term" value="C:AP-type membrane coat adaptor complex"/>
    <property type="evidence" value="ECO:0007669"/>
    <property type="project" value="TreeGrafter"/>
</dbReference>
<accession>A0AAX6DG68</accession>
<dbReference type="GO" id="GO:0016197">
    <property type="term" value="P:endosomal transport"/>
    <property type="evidence" value="ECO:0007669"/>
    <property type="project" value="TreeGrafter"/>
</dbReference>
<dbReference type="Pfam" id="PF00928">
    <property type="entry name" value="Adap_comp_sub"/>
    <property type="match status" value="1"/>
</dbReference>
<feature type="domain" description="MHD" evidence="6">
    <location>
        <begin position="320"/>
        <end position="561"/>
    </location>
</feature>
<dbReference type="Gene3D" id="2.60.40.1170">
    <property type="entry name" value="Mu homology domain, subdomain B"/>
    <property type="match status" value="1"/>
</dbReference>
<dbReference type="InterPro" id="IPR039591">
    <property type="entry name" value="AP5M1"/>
</dbReference>
<comment type="similarity">
    <text evidence="1">Belongs to the adaptor complexes medium subunit family.</text>
</comment>
<dbReference type="AlphaFoldDB" id="A0AAX6DG68"/>
<reference evidence="7" key="2">
    <citation type="submission" date="2023-04" db="EMBL/GenBank/DDBJ databases">
        <authorList>
            <person name="Bruccoleri R.E."/>
            <person name="Oakeley E.J."/>
            <person name="Faust A.-M."/>
            <person name="Dessus-Babus S."/>
            <person name="Altorfer M."/>
            <person name="Burckhardt D."/>
            <person name="Oertli M."/>
            <person name="Naumann U."/>
            <person name="Petersen F."/>
            <person name="Wong J."/>
        </authorList>
    </citation>
    <scope>NUCLEOTIDE SEQUENCE</scope>
    <source>
        <strain evidence="7">GSM-AAB239-AS_SAM_17_03QT</strain>
        <tissue evidence="7">Leaf</tissue>
    </source>
</reference>
<evidence type="ECO:0000259" key="6">
    <source>
        <dbReference type="PROSITE" id="PS51072"/>
    </source>
</evidence>
<evidence type="ECO:0000256" key="2">
    <source>
        <dbReference type="ARBA" id="ARBA00022448"/>
    </source>
</evidence>
<dbReference type="SUPFAM" id="SSF49447">
    <property type="entry name" value="Second domain of Mu2 adaptin subunit (ap50) of ap2 adaptor"/>
    <property type="match status" value="1"/>
</dbReference>
<dbReference type="FunFam" id="2.60.40.1170:FF:000025">
    <property type="entry name" value="AP-5 complex subunit mu isoform X1"/>
    <property type="match status" value="1"/>
</dbReference>
<dbReference type="InterPro" id="IPR036168">
    <property type="entry name" value="AP2_Mu_C_sf"/>
</dbReference>
<dbReference type="EMBL" id="JANAVB010045020">
    <property type="protein sequence ID" value="KAJ6790734.1"/>
    <property type="molecule type" value="Genomic_DNA"/>
</dbReference>
<proteinExistence type="inferred from homology"/>
<evidence type="ECO:0000256" key="4">
    <source>
        <dbReference type="ARBA" id="ARBA00023136"/>
    </source>
</evidence>
<keyword evidence="3" id="KW-0653">Protein transport</keyword>
<evidence type="ECO:0000256" key="3">
    <source>
        <dbReference type="ARBA" id="ARBA00022927"/>
    </source>
</evidence>
<sequence>MSGCRIRALWILNPQDAVVFSRKFPVVEKRWRLACQKEKERSVREEEETDLDRSLQSLLPDDDELSSAFADRKSREGSPRGFGIRVRQSAQGSDSWVDDPITRHIITLSINREEGGEFSLWPLILHLKGGYYIVVLPLVEPQHFMAYKRMCKRSDCGNLTGDDDSPSSLLLKLPCITGAFLVAHAVGDIISGDLVDPEVVASSSPSVGGLLDSLTGSMGITSISARAKPTAAPVATSTSSAASVVGTVVSDASQGAFRPIDKDLKDLLHNFISSSMPFGTPLDLNFANISAIRASGFSSSDLPPVDLKQPAWKPYLYKGRQRILFTIHETIYASLYDRDDILDAISISGQVNCRAELEGLPDVSFPLTGLKSAHVEILSFHHCAQVSEQGVDKQALMFSPPLGNFILMRYQAFCSLDPPVKGFYQLSMVSEDEGAFLFKLRLMEGYKTPLSMDFCTVTMPFPRRRVASFDGNPSTGTVSNTEHSLEWKIITRGRGITGKSIEATFSGTVRFLPRASQKLSALSKSILGVMVEEDSDIEQDGSSNNSNMDEYLMGKMIKDLQPVDLEEPLCWQAYNYAKVSFKILGGTLSGMSIDPKSVSIYPAVKAPVELSLQASSADYILWNTLGRCPSAASPNM</sequence>
<keyword evidence="2" id="KW-0813">Transport</keyword>
<dbReference type="GO" id="GO:0005770">
    <property type="term" value="C:late endosome"/>
    <property type="evidence" value="ECO:0007669"/>
    <property type="project" value="TreeGrafter"/>
</dbReference>
<name>A0AAX6DG68_IRIPA</name>
<evidence type="ECO:0000256" key="1">
    <source>
        <dbReference type="ARBA" id="ARBA00005324"/>
    </source>
</evidence>
<dbReference type="InterPro" id="IPR028565">
    <property type="entry name" value="MHD"/>
</dbReference>
<dbReference type="PANTHER" id="PTHR16082:SF2">
    <property type="entry name" value="AP-5 COMPLEX SUBUNIT MU-1"/>
    <property type="match status" value="1"/>
</dbReference>
<keyword evidence="8" id="KW-1185">Reference proteome</keyword>
<comment type="subcellular location">
    <subcellularLocation>
        <location evidence="5">Endomembrane system</location>
        <topology evidence="5">Peripheral membrane protein</topology>
        <orientation evidence="5">Cytoplasmic side</orientation>
    </subcellularLocation>
</comment>
<gene>
    <name evidence="7" type="ORF">M6B38_247785</name>
</gene>
<protein>
    <submittedName>
        <fullName evidence="7">AP-5 complex subunit mu</fullName>
    </submittedName>
</protein>
<dbReference type="PROSITE" id="PS51072">
    <property type="entry name" value="MHD"/>
    <property type="match status" value="1"/>
</dbReference>
<organism evidence="7 8">
    <name type="scientific">Iris pallida</name>
    <name type="common">Sweet iris</name>
    <dbReference type="NCBI Taxonomy" id="29817"/>
    <lineage>
        <taxon>Eukaryota</taxon>
        <taxon>Viridiplantae</taxon>
        <taxon>Streptophyta</taxon>
        <taxon>Embryophyta</taxon>
        <taxon>Tracheophyta</taxon>
        <taxon>Spermatophyta</taxon>
        <taxon>Magnoliopsida</taxon>
        <taxon>Liliopsida</taxon>
        <taxon>Asparagales</taxon>
        <taxon>Iridaceae</taxon>
        <taxon>Iridoideae</taxon>
        <taxon>Irideae</taxon>
        <taxon>Iris</taxon>
    </lineage>
</organism>
<dbReference type="FunFam" id="2.60.40.1170:FF:000027">
    <property type="entry name" value="Adaptor complexes medium subunit family protein"/>
    <property type="match status" value="1"/>
</dbReference>
<reference evidence="7" key="1">
    <citation type="journal article" date="2023" name="GigaByte">
        <title>Genome assembly of the bearded iris, Iris pallida Lam.</title>
        <authorList>
            <person name="Bruccoleri R.E."/>
            <person name="Oakeley E.J."/>
            <person name="Faust A.M.E."/>
            <person name="Altorfer M."/>
            <person name="Dessus-Babus S."/>
            <person name="Burckhardt D."/>
            <person name="Oertli M."/>
            <person name="Naumann U."/>
            <person name="Petersen F."/>
            <person name="Wong J."/>
        </authorList>
    </citation>
    <scope>NUCLEOTIDE SEQUENCE</scope>
    <source>
        <strain evidence="7">GSM-AAB239-AS_SAM_17_03QT</strain>
    </source>
</reference>
<dbReference type="GO" id="GO:0005764">
    <property type="term" value="C:lysosome"/>
    <property type="evidence" value="ECO:0007669"/>
    <property type="project" value="TreeGrafter"/>
</dbReference>
<comment type="caution">
    <text evidence="7">The sequence shown here is derived from an EMBL/GenBank/DDBJ whole genome shotgun (WGS) entry which is preliminary data.</text>
</comment>